<dbReference type="VEuPathDB" id="ToxoDB:cyc_08462"/>
<comment type="caution">
    <text evidence="1">The sequence shown here is derived from an EMBL/GenBank/DDBJ whole genome shotgun (WGS) entry which is preliminary data.</text>
</comment>
<dbReference type="Gene3D" id="3.40.50.620">
    <property type="entry name" value="HUPs"/>
    <property type="match status" value="1"/>
</dbReference>
<dbReference type="InParanoid" id="A0A1D3D6N1"/>
<gene>
    <name evidence="1" type="ORF">cyc_08462</name>
</gene>
<sequence length="316" mass="34575">MHPGRANSAERSVRPAFWMLLLRLTRDTGQHAEENGHHQRKDKALHASTADRLEMTRLAVKSFFGPLSGNAVEILTATPYADCIASLHKWYEGERLMRTARFLVIDRHGFSAHRAAGSVEVAAEETAEPQACGSSPKSVEMVTQLQRMPHVLWVNEMLQCNEALSLLPRVSSSILRCNLAARRKGPQQVWMSVPRCHVRQSLSPDEHASECVAFSGGSPSGVPTARALGVKGGVSLHCNFPLQFLGVCAGCVSCKRQKGHLAPPSFVAATASNCPYALPTFQLHRVDRRPLQHQQRQLLKDACESGFSAAERAGDA</sequence>
<protein>
    <submittedName>
        <fullName evidence="1">Uncharacterized protein</fullName>
    </submittedName>
</protein>
<dbReference type="AlphaFoldDB" id="A0A1D3D6N1"/>
<dbReference type="EMBL" id="JROU02000494">
    <property type="protein sequence ID" value="OEH79116.1"/>
    <property type="molecule type" value="Genomic_DNA"/>
</dbReference>
<accession>A0A1D3D6N1</accession>
<reference evidence="1 2" key="1">
    <citation type="journal article" date="2016" name="BMC Genomics">
        <title>Comparative genomics reveals Cyclospora cayetanensis possesses coccidia-like metabolism and invasion components but unique surface antigens.</title>
        <authorList>
            <person name="Liu S."/>
            <person name="Wang L."/>
            <person name="Zheng H."/>
            <person name="Xu Z."/>
            <person name="Roellig D.M."/>
            <person name="Li N."/>
            <person name="Frace M.A."/>
            <person name="Tang K."/>
            <person name="Arrowood M.J."/>
            <person name="Moss D.M."/>
            <person name="Zhang L."/>
            <person name="Feng Y."/>
            <person name="Xiao L."/>
        </authorList>
    </citation>
    <scope>NUCLEOTIDE SEQUENCE [LARGE SCALE GENOMIC DNA]</scope>
    <source>
        <strain evidence="1 2">CHN_HEN01</strain>
    </source>
</reference>
<keyword evidence="2" id="KW-1185">Reference proteome</keyword>
<evidence type="ECO:0000313" key="2">
    <source>
        <dbReference type="Proteomes" id="UP000095192"/>
    </source>
</evidence>
<proteinExistence type="predicted"/>
<organism evidence="1 2">
    <name type="scientific">Cyclospora cayetanensis</name>
    <dbReference type="NCBI Taxonomy" id="88456"/>
    <lineage>
        <taxon>Eukaryota</taxon>
        <taxon>Sar</taxon>
        <taxon>Alveolata</taxon>
        <taxon>Apicomplexa</taxon>
        <taxon>Conoidasida</taxon>
        <taxon>Coccidia</taxon>
        <taxon>Eucoccidiorida</taxon>
        <taxon>Eimeriorina</taxon>
        <taxon>Eimeriidae</taxon>
        <taxon>Cyclospora</taxon>
    </lineage>
</organism>
<dbReference type="InterPro" id="IPR014729">
    <property type="entry name" value="Rossmann-like_a/b/a_fold"/>
</dbReference>
<evidence type="ECO:0000313" key="1">
    <source>
        <dbReference type="EMBL" id="OEH79116.1"/>
    </source>
</evidence>
<dbReference type="VEuPathDB" id="ToxoDB:LOC34624186"/>
<dbReference type="Proteomes" id="UP000095192">
    <property type="component" value="Unassembled WGS sequence"/>
</dbReference>
<name>A0A1D3D6N1_9EIME</name>